<dbReference type="Gene3D" id="3.40.50.300">
    <property type="entry name" value="P-loop containing nucleotide triphosphate hydrolases"/>
    <property type="match status" value="1"/>
</dbReference>
<evidence type="ECO:0000313" key="3">
    <source>
        <dbReference type="Proteomes" id="UP000229816"/>
    </source>
</evidence>
<reference evidence="3" key="1">
    <citation type="submission" date="2017-09" db="EMBL/GenBank/DDBJ databases">
        <title>Depth-based differentiation of microbial function through sediment-hosted aquifers and enrichment of novel symbionts in the deep terrestrial subsurface.</title>
        <authorList>
            <person name="Probst A.J."/>
            <person name="Ladd B."/>
            <person name="Jarett J.K."/>
            <person name="Geller-Mcgrath D.E."/>
            <person name="Sieber C.M.K."/>
            <person name="Emerson J.B."/>
            <person name="Anantharaman K."/>
            <person name="Thomas B.C."/>
            <person name="Malmstrom R."/>
            <person name="Stieglmeier M."/>
            <person name="Klingl A."/>
            <person name="Woyke T."/>
            <person name="Ryan C.M."/>
            <person name="Banfield J.F."/>
        </authorList>
    </citation>
    <scope>NUCLEOTIDE SEQUENCE [LARGE SCALE GENOMIC DNA]</scope>
</reference>
<dbReference type="GO" id="GO:0003883">
    <property type="term" value="F:CTP synthase activity"/>
    <property type="evidence" value="ECO:0007669"/>
    <property type="project" value="InterPro"/>
</dbReference>
<dbReference type="Proteomes" id="UP000229816">
    <property type="component" value="Unassembled WGS sequence"/>
</dbReference>
<proteinExistence type="predicted"/>
<dbReference type="GO" id="GO:0006241">
    <property type="term" value="P:CTP biosynthetic process"/>
    <property type="evidence" value="ECO:0007669"/>
    <property type="project" value="TreeGrafter"/>
</dbReference>
<dbReference type="NCBIfam" id="NF003792">
    <property type="entry name" value="PRK05380.1"/>
    <property type="match status" value="1"/>
</dbReference>
<evidence type="ECO:0000313" key="2">
    <source>
        <dbReference type="EMBL" id="PJC27975.1"/>
    </source>
</evidence>
<organism evidence="2 3">
    <name type="scientific">Candidatus Shapirobacteria bacterium CG_4_9_14_0_2_um_filter_39_11</name>
    <dbReference type="NCBI Taxonomy" id="1974478"/>
    <lineage>
        <taxon>Bacteria</taxon>
        <taxon>Candidatus Shapironibacteriota</taxon>
    </lineage>
</organism>
<sequence>MQSKFVFISGGVISGLGKGITTASIGLLLKSSGLKVSAVKCDMYLNIDAGTMNPLEHGEIFVTDDGTEADQDLGHYERFLDVSLNRENYITAGQIYQKVLERERALEYDGKCVEAYYHIPPEIISRFESIGKKAEVVLIEFGGTVGEYQNIMFFEAARRMRIKYKENVLFVHVGYLPIPPSIGEMKTKPLQQSIHELNELGIQPDFVICRSEKPIDSRRKEKVALA</sequence>
<accession>A0A2M8ES74</accession>
<dbReference type="PANTHER" id="PTHR11550">
    <property type="entry name" value="CTP SYNTHASE"/>
    <property type="match status" value="1"/>
</dbReference>
<comment type="caution">
    <text evidence="2">The sequence shown here is derived from an EMBL/GenBank/DDBJ whole genome shotgun (WGS) entry which is preliminary data.</text>
</comment>
<feature type="non-terminal residue" evidence="2">
    <location>
        <position position="226"/>
    </location>
</feature>
<protein>
    <submittedName>
        <fullName evidence="2">CTP synthase</fullName>
    </submittedName>
</protein>
<dbReference type="GO" id="GO:0042802">
    <property type="term" value="F:identical protein binding"/>
    <property type="evidence" value="ECO:0007669"/>
    <property type="project" value="TreeGrafter"/>
</dbReference>
<dbReference type="Pfam" id="PF06418">
    <property type="entry name" value="CTP_synth_N"/>
    <property type="match status" value="1"/>
</dbReference>
<dbReference type="PANTHER" id="PTHR11550:SF0">
    <property type="entry name" value="CTP SYNTHASE-RELATED"/>
    <property type="match status" value="1"/>
</dbReference>
<dbReference type="SUPFAM" id="SSF52540">
    <property type="entry name" value="P-loop containing nucleoside triphosphate hydrolases"/>
    <property type="match status" value="1"/>
</dbReference>
<dbReference type="InterPro" id="IPR027417">
    <property type="entry name" value="P-loop_NTPase"/>
</dbReference>
<evidence type="ECO:0000259" key="1">
    <source>
        <dbReference type="Pfam" id="PF06418"/>
    </source>
</evidence>
<feature type="domain" description="CTP synthase N-terminal" evidence="1">
    <location>
        <begin position="4"/>
        <end position="225"/>
    </location>
</feature>
<dbReference type="GO" id="GO:0019856">
    <property type="term" value="P:pyrimidine nucleobase biosynthetic process"/>
    <property type="evidence" value="ECO:0007669"/>
    <property type="project" value="TreeGrafter"/>
</dbReference>
<gene>
    <name evidence="2" type="ORF">CO054_02680</name>
</gene>
<dbReference type="InterPro" id="IPR004468">
    <property type="entry name" value="CTP_synthase"/>
</dbReference>
<name>A0A2M8ES74_9BACT</name>
<dbReference type="AlphaFoldDB" id="A0A2M8ES74"/>
<dbReference type="InterPro" id="IPR017456">
    <property type="entry name" value="CTP_synthase_N"/>
</dbReference>
<dbReference type="EMBL" id="PFSF01000059">
    <property type="protein sequence ID" value="PJC27975.1"/>
    <property type="molecule type" value="Genomic_DNA"/>
</dbReference>